<dbReference type="PROSITE" id="PS50262">
    <property type="entry name" value="G_PROTEIN_RECEP_F1_2"/>
    <property type="match status" value="1"/>
</dbReference>
<feature type="transmembrane region" description="Helical" evidence="5">
    <location>
        <begin position="248"/>
        <end position="267"/>
    </location>
</feature>
<dbReference type="Gene3D" id="1.20.1070.10">
    <property type="entry name" value="Rhodopsin 7-helix transmembrane proteins"/>
    <property type="match status" value="1"/>
</dbReference>
<feature type="transmembrane region" description="Helical" evidence="5">
    <location>
        <begin position="135"/>
        <end position="159"/>
    </location>
</feature>
<dbReference type="Pfam" id="PF00001">
    <property type="entry name" value="7tm_1"/>
    <property type="match status" value="1"/>
</dbReference>
<protein>
    <submittedName>
        <fullName evidence="8">Galanin receptor 2b isoform X2</fullName>
    </submittedName>
</protein>
<name>A0ABM4DKH6_HYDVU</name>
<keyword evidence="2 5" id="KW-0812">Transmembrane</keyword>
<sequence length="329" mass="38171">MQNVDTHIFPLRYWEIFWYGSITLFGIVGNGVVMLVMILNKKIKFTVFNFTIFFLAITDFIASFIALPNYILSTKVFNHPKGFKGDLLCKLFTGYFWPFLFLDVSVFCLVYLAIERRKAIVDPFGCRDDKLNIKNLSIFFFIVILAFALEFATINGMAYDAVNNTVGSFCKFNYSSLQSVYVYLFVFMLETVIPAVIMLLCYHQTISSIKRSNVFLTANNACDNQRRSLNKTSLILGSRLKSVQTLKIVNIAFFVCVVPNNLFYFLYHLGVNLHWNSVIYQIAVLIRFSNACINPFIYSFKSKQFKKNFWFVYNTHLRRKSNYGLVVQT</sequence>
<feature type="transmembrane region" description="Helical" evidence="5">
    <location>
        <begin position="16"/>
        <end position="38"/>
    </location>
</feature>
<evidence type="ECO:0000313" key="7">
    <source>
        <dbReference type="Proteomes" id="UP001652625"/>
    </source>
</evidence>
<dbReference type="SUPFAM" id="SSF81321">
    <property type="entry name" value="Family A G protein-coupled receptor-like"/>
    <property type="match status" value="1"/>
</dbReference>
<gene>
    <name evidence="8" type="primary">LOC105844508</name>
</gene>
<evidence type="ECO:0000259" key="6">
    <source>
        <dbReference type="PROSITE" id="PS50262"/>
    </source>
</evidence>
<evidence type="ECO:0000256" key="5">
    <source>
        <dbReference type="SAM" id="Phobius"/>
    </source>
</evidence>
<dbReference type="InterPro" id="IPR000276">
    <property type="entry name" value="GPCR_Rhodpsn"/>
</dbReference>
<dbReference type="PANTHER" id="PTHR45698:SF1">
    <property type="entry name" value="TRACE AMINE-ASSOCIATED RECEPTOR 13C-LIKE"/>
    <property type="match status" value="1"/>
</dbReference>
<evidence type="ECO:0000256" key="4">
    <source>
        <dbReference type="ARBA" id="ARBA00023136"/>
    </source>
</evidence>
<dbReference type="RefSeq" id="XP_065675038.1">
    <property type="nucleotide sequence ID" value="XM_065818966.1"/>
</dbReference>
<evidence type="ECO:0000256" key="3">
    <source>
        <dbReference type="ARBA" id="ARBA00022989"/>
    </source>
</evidence>
<comment type="subcellular location">
    <subcellularLocation>
        <location evidence="1">Membrane</location>
    </subcellularLocation>
</comment>
<dbReference type="PANTHER" id="PTHR45698">
    <property type="entry name" value="TRACE AMINE-ASSOCIATED RECEPTOR 19N-RELATED"/>
    <property type="match status" value="1"/>
</dbReference>
<dbReference type="Proteomes" id="UP001652625">
    <property type="component" value="Chromosome 15"/>
</dbReference>
<keyword evidence="8" id="KW-0675">Receptor</keyword>
<feature type="transmembrane region" description="Helical" evidence="5">
    <location>
        <begin position="179"/>
        <end position="202"/>
    </location>
</feature>
<reference evidence="8" key="1">
    <citation type="submission" date="2025-08" db="UniProtKB">
        <authorList>
            <consortium name="RefSeq"/>
        </authorList>
    </citation>
    <scope>IDENTIFICATION</scope>
</reference>
<proteinExistence type="predicted"/>
<feature type="transmembrane region" description="Helical" evidence="5">
    <location>
        <begin position="50"/>
        <end position="72"/>
    </location>
</feature>
<keyword evidence="4 5" id="KW-0472">Membrane</keyword>
<dbReference type="CDD" id="cd00637">
    <property type="entry name" value="7tm_classA_rhodopsin-like"/>
    <property type="match status" value="1"/>
</dbReference>
<feature type="domain" description="G-protein coupled receptors family 1 profile" evidence="6">
    <location>
        <begin position="29"/>
        <end position="298"/>
    </location>
</feature>
<evidence type="ECO:0000313" key="8">
    <source>
        <dbReference type="RefSeq" id="XP_065675038.1"/>
    </source>
</evidence>
<dbReference type="GeneID" id="105844508"/>
<evidence type="ECO:0000256" key="2">
    <source>
        <dbReference type="ARBA" id="ARBA00022692"/>
    </source>
</evidence>
<keyword evidence="3 5" id="KW-1133">Transmembrane helix</keyword>
<accession>A0ABM4DKH6</accession>
<feature type="transmembrane region" description="Helical" evidence="5">
    <location>
        <begin position="279"/>
        <end position="300"/>
    </location>
</feature>
<evidence type="ECO:0000256" key="1">
    <source>
        <dbReference type="ARBA" id="ARBA00004370"/>
    </source>
</evidence>
<keyword evidence="7" id="KW-1185">Reference proteome</keyword>
<feature type="transmembrane region" description="Helical" evidence="5">
    <location>
        <begin position="92"/>
        <end position="114"/>
    </location>
</feature>
<dbReference type="InterPro" id="IPR017452">
    <property type="entry name" value="GPCR_Rhodpsn_7TM"/>
</dbReference>
<organism evidence="7 8">
    <name type="scientific">Hydra vulgaris</name>
    <name type="common">Hydra</name>
    <name type="synonym">Hydra attenuata</name>
    <dbReference type="NCBI Taxonomy" id="6087"/>
    <lineage>
        <taxon>Eukaryota</taxon>
        <taxon>Metazoa</taxon>
        <taxon>Cnidaria</taxon>
        <taxon>Hydrozoa</taxon>
        <taxon>Hydroidolina</taxon>
        <taxon>Anthoathecata</taxon>
        <taxon>Aplanulata</taxon>
        <taxon>Hydridae</taxon>
        <taxon>Hydra</taxon>
    </lineage>
</organism>
<dbReference type="PRINTS" id="PR00237">
    <property type="entry name" value="GPCRRHODOPSN"/>
</dbReference>